<feature type="region of interest" description="Disordered" evidence="4">
    <location>
        <begin position="779"/>
        <end position="956"/>
    </location>
</feature>
<feature type="compositionally biased region" description="Polar residues" evidence="4">
    <location>
        <begin position="293"/>
        <end position="307"/>
    </location>
</feature>
<dbReference type="PANTHER" id="PTHR23189">
    <property type="entry name" value="RNA RECOGNITION MOTIF-CONTAINING"/>
    <property type="match status" value="1"/>
</dbReference>
<dbReference type="Gene3D" id="3.30.70.330">
    <property type="match status" value="2"/>
</dbReference>
<feature type="compositionally biased region" description="Polar residues" evidence="4">
    <location>
        <begin position="260"/>
        <end position="270"/>
    </location>
</feature>
<feature type="compositionally biased region" description="Polar residues" evidence="4">
    <location>
        <begin position="408"/>
        <end position="427"/>
    </location>
</feature>
<feature type="compositionally biased region" description="Gly residues" evidence="4">
    <location>
        <begin position="992"/>
        <end position="1009"/>
    </location>
</feature>
<dbReference type="PROSITE" id="PS50102">
    <property type="entry name" value="RRM"/>
    <property type="match status" value="2"/>
</dbReference>
<dbReference type="Pfam" id="PF08075">
    <property type="entry name" value="NOPS"/>
    <property type="match status" value="1"/>
</dbReference>
<sequence length="1039" mass="111696">MHNGFNRQNTNFFTNQMGNMNRFQSPQNNMNRMGMMFQNQGGQGFVRPQNVGGPVTNFARPPVSVNNSTNGGTGVQSRLGPRTPITAPGKNEPPATAGRPVLRRPGSMDKDKTLKPEDKTQTADEKNNATGNKPEIVRGAVSSATPGSKNDSKPSPAATPNKTSAKDAPVDDLPQATAPSKFGGSPAVRNFPAASQPPQGKAGAAKQDSEEGPANTRFGPGKATGPSSVNSPNRFGVNVNSSPNKSGTGPGEIKHEQTQERGPNNVSEQIQARGPNNAPDQTRGANNAPERYTPNTSGPGGNASQHSRPYEPKTGNQGDQSFNRNAGPNLGRPPPTNRNLNEGSNNRNQGNNDRNQGNMDRNQGNMDRNQGNMDRSQGNMDRNQGKNDRNQGRFDHGSDQQDGRFGQPQRTSRFNANHNVSNTSDSNQQDRNKSGDGAANRVGQGPGSHGGGSSQWSSGPPSSGAAASAASKDAASRRAAPDMNRSRGGFSQEKFWERLQELSGPQYDLDPLDMAEKKFNAQSCLFVGSLPRDCTLEELKEMFGKYGELGQVYFNKDGAYAFINFDYHVNAEKAMREYNGSQIRGRSIKVRFAAIKTGVRVKNLTINVSNELLYKAFSVFGSVEQSRVIVDDRGKPTGDGIVIFTERKSANMAYKKCQEESFFLTNQLRPVIVEPWENRDEEEGYPESGLVKNEQYKKDRKVGPRFAEPNSIESEYGKQWKQLFDLYKEKRQSLEADLKAEMDALEVKMQLVVHQQETEKLRKELAQREQEALQLQMGLGNFRDSNRPSQLSTDEFGSGYGKRPQDYYDAPVDHRSPYETSRQYDDYYPQQRGGYDRPDDRAAGYGRGQTGYDARPAGYDGRSQGYDGRGANYDARTQGYEARSGGRYDATNQGYGYESASAGSPYETASQKTGNQAQLPPSAAVAAAGGPAAAGYDMPTGAAASTGGPGANSIGDVADSYAASAGGYSRSSTAAAAGSAGYGRSSAAGGASSSGGYGRSTAGSAGGGYERAPTASGQGYDVGQQGSSPYESSSKRSRY</sequence>
<name>A0A8B7P7T3_HYAAZ</name>
<dbReference type="SUPFAM" id="SSF54928">
    <property type="entry name" value="RNA-binding domain, RBD"/>
    <property type="match status" value="1"/>
</dbReference>
<dbReference type="KEGG" id="hazt:108677498"/>
<dbReference type="AlphaFoldDB" id="A0A8B7P7T3"/>
<feature type="compositionally biased region" description="Low complexity" evidence="4">
    <location>
        <begin position="920"/>
        <end position="946"/>
    </location>
</feature>
<feature type="compositionally biased region" description="Polar residues" evidence="4">
    <location>
        <begin position="907"/>
        <end position="919"/>
    </location>
</feature>
<keyword evidence="6" id="KW-1185">Reference proteome</keyword>
<dbReference type="FunFam" id="3.30.70.330:FF:000043">
    <property type="entry name" value="paraspeckle component 1 isoform X1"/>
    <property type="match status" value="1"/>
</dbReference>
<evidence type="ECO:0000256" key="3">
    <source>
        <dbReference type="PROSITE-ProRule" id="PRU00176"/>
    </source>
</evidence>
<protein>
    <submittedName>
        <fullName evidence="7">Protein no-on-transient A-like</fullName>
    </submittedName>
</protein>
<evidence type="ECO:0000313" key="7">
    <source>
        <dbReference type="RefSeq" id="XP_018021211.1"/>
    </source>
</evidence>
<dbReference type="InterPro" id="IPR012975">
    <property type="entry name" value="NOPS"/>
</dbReference>
<dbReference type="OrthoDB" id="10067824at2759"/>
<feature type="compositionally biased region" description="Polar residues" evidence="4">
    <location>
        <begin position="225"/>
        <end position="247"/>
    </location>
</feature>
<evidence type="ECO:0000256" key="4">
    <source>
        <dbReference type="SAM" id="MobiDB-lite"/>
    </source>
</evidence>
<feature type="domain" description="RRM" evidence="5">
    <location>
        <begin position="597"/>
        <end position="678"/>
    </location>
</feature>
<feature type="domain" description="RRM" evidence="5">
    <location>
        <begin position="523"/>
        <end position="595"/>
    </location>
</feature>
<feature type="compositionally biased region" description="Basic and acidic residues" evidence="4">
    <location>
        <begin position="803"/>
        <end position="825"/>
    </location>
</feature>
<dbReference type="Pfam" id="PF00076">
    <property type="entry name" value="RRM_1"/>
    <property type="match status" value="2"/>
</dbReference>
<proteinExistence type="predicted"/>
<feature type="compositionally biased region" description="Low complexity" evidence="4">
    <location>
        <begin position="454"/>
        <end position="473"/>
    </location>
</feature>
<organism evidence="6 7">
    <name type="scientific">Hyalella azteca</name>
    <name type="common">Amphipod</name>
    <dbReference type="NCBI Taxonomy" id="294128"/>
    <lineage>
        <taxon>Eukaryota</taxon>
        <taxon>Metazoa</taxon>
        <taxon>Ecdysozoa</taxon>
        <taxon>Arthropoda</taxon>
        <taxon>Crustacea</taxon>
        <taxon>Multicrustacea</taxon>
        <taxon>Malacostraca</taxon>
        <taxon>Eumalacostraca</taxon>
        <taxon>Peracarida</taxon>
        <taxon>Amphipoda</taxon>
        <taxon>Senticaudata</taxon>
        <taxon>Talitrida</taxon>
        <taxon>Talitroidea</taxon>
        <taxon>Hyalellidae</taxon>
        <taxon>Hyalella</taxon>
    </lineage>
</organism>
<dbReference type="RefSeq" id="XP_018021211.1">
    <property type="nucleotide sequence ID" value="XM_018165722.2"/>
</dbReference>
<dbReference type="Proteomes" id="UP000694843">
    <property type="component" value="Unplaced"/>
</dbReference>
<accession>A0A8B7P7T3</accession>
<dbReference type="GeneID" id="108677498"/>
<dbReference type="InterPro" id="IPR035979">
    <property type="entry name" value="RBD_domain_sf"/>
</dbReference>
<evidence type="ECO:0000259" key="5">
    <source>
        <dbReference type="PROSITE" id="PS50102"/>
    </source>
</evidence>
<dbReference type="InterPro" id="IPR012677">
    <property type="entry name" value="Nucleotide-bd_a/b_plait_sf"/>
</dbReference>
<feature type="compositionally biased region" description="Polar residues" evidence="4">
    <location>
        <begin position="314"/>
        <end position="326"/>
    </location>
</feature>
<dbReference type="Gene3D" id="6.10.250.1170">
    <property type="match status" value="1"/>
</dbReference>
<evidence type="ECO:0000313" key="6">
    <source>
        <dbReference type="Proteomes" id="UP000694843"/>
    </source>
</evidence>
<feature type="compositionally biased region" description="Gly residues" evidence="4">
    <location>
        <begin position="444"/>
        <end position="453"/>
    </location>
</feature>
<keyword evidence="1" id="KW-0677">Repeat</keyword>
<evidence type="ECO:0000256" key="2">
    <source>
        <dbReference type="ARBA" id="ARBA00022884"/>
    </source>
</evidence>
<dbReference type="SMART" id="SM00360">
    <property type="entry name" value="RRM"/>
    <property type="match status" value="2"/>
</dbReference>
<dbReference type="GO" id="GO:0003723">
    <property type="term" value="F:RNA binding"/>
    <property type="evidence" value="ECO:0007669"/>
    <property type="project" value="UniProtKB-UniRule"/>
</dbReference>
<feature type="region of interest" description="Disordered" evidence="4">
    <location>
        <begin position="973"/>
        <end position="1039"/>
    </location>
</feature>
<feature type="compositionally biased region" description="Low complexity" evidence="4">
    <location>
        <begin position="337"/>
        <end position="363"/>
    </location>
</feature>
<reference evidence="7" key="1">
    <citation type="submission" date="2025-08" db="UniProtKB">
        <authorList>
            <consortium name="RefSeq"/>
        </authorList>
    </citation>
    <scope>IDENTIFICATION</scope>
    <source>
        <tissue evidence="7">Whole organism</tissue>
    </source>
</reference>
<feature type="compositionally biased region" description="Polar residues" evidence="4">
    <location>
        <begin position="364"/>
        <end position="382"/>
    </location>
</feature>
<evidence type="ECO:0000256" key="1">
    <source>
        <dbReference type="ARBA" id="ARBA00022737"/>
    </source>
</evidence>
<feature type="compositionally biased region" description="Basic and acidic residues" evidence="4">
    <location>
        <begin position="106"/>
        <end position="127"/>
    </location>
</feature>
<dbReference type="InterPro" id="IPR000504">
    <property type="entry name" value="RRM_dom"/>
</dbReference>
<feature type="compositionally biased region" description="Low complexity" evidence="4">
    <location>
        <begin position="973"/>
        <end position="991"/>
    </location>
</feature>
<feature type="region of interest" description="Disordered" evidence="4">
    <location>
        <begin position="60"/>
        <end position="492"/>
    </location>
</feature>
<gene>
    <name evidence="7" type="primary">LOC108677498</name>
</gene>
<keyword evidence="2 3" id="KW-0694">RNA-binding</keyword>
<feature type="compositionally biased region" description="Basic and acidic residues" evidence="4">
    <location>
        <begin position="383"/>
        <end position="402"/>
    </location>
</feature>